<evidence type="ECO:0000313" key="2">
    <source>
        <dbReference type="EMBL" id="AOA57805.1"/>
    </source>
</evidence>
<dbReference type="AlphaFoldDB" id="A0A1B2LY01"/>
<protein>
    <submittedName>
        <fullName evidence="2">Uncharacterized protein</fullName>
    </submittedName>
</protein>
<organism evidence="2 3">
    <name type="scientific">Acinetobacter larvae</name>
    <dbReference type="NCBI Taxonomy" id="1789224"/>
    <lineage>
        <taxon>Bacteria</taxon>
        <taxon>Pseudomonadati</taxon>
        <taxon>Pseudomonadota</taxon>
        <taxon>Gammaproteobacteria</taxon>
        <taxon>Moraxellales</taxon>
        <taxon>Moraxellaceae</taxon>
        <taxon>Acinetobacter</taxon>
    </lineage>
</organism>
<sequence>MLKPMLLGLMLLCAIVVLALCWLSFKLLRQSQQQAKAAAQAQAKQSRTQRTPQNPLQSIAKKLSK</sequence>
<reference evidence="2 3" key="1">
    <citation type="submission" date="2016-08" db="EMBL/GenBank/DDBJ databases">
        <authorList>
            <person name="Seilhamer J.J."/>
        </authorList>
    </citation>
    <scope>NUCLEOTIDE SEQUENCE [LARGE SCALE GENOMIC DNA]</scope>
    <source>
        <strain evidence="2 3">BRTC-1</strain>
    </source>
</reference>
<proteinExistence type="predicted"/>
<keyword evidence="3" id="KW-1185">Reference proteome</keyword>
<evidence type="ECO:0000256" key="1">
    <source>
        <dbReference type="SAM" id="MobiDB-lite"/>
    </source>
</evidence>
<evidence type="ECO:0000313" key="3">
    <source>
        <dbReference type="Proteomes" id="UP000093391"/>
    </source>
</evidence>
<feature type="compositionally biased region" description="Low complexity" evidence="1">
    <location>
        <begin position="39"/>
        <end position="51"/>
    </location>
</feature>
<dbReference type="Proteomes" id="UP000093391">
    <property type="component" value="Chromosome"/>
</dbReference>
<accession>A0A1B2LY01</accession>
<dbReference type="RefSeq" id="WP_067553321.1">
    <property type="nucleotide sequence ID" value="NZ_CP016895.1"/>
</dbReference>
<feature type="region of interest" description="Disordered" evidence="1">
    <location>
        <begin position="39"/>
        <end position="65"/>
    </location>
</feature>
<dbReference type="EMBL" id="CP016895">
    <property type="protein sequence ID" value="AOA57805.1"/>
    <property type="molecule type" value="Genomic_DNA"/>
</dbReference>
<dbReference type="KEGG" id="ala:BFG52_05190"/>
<name>A0A1B2LY01_9GAMM</name>
<gene>
    <name evidence="2" type="ORF">BFG52_05190</name>
</gene>